<reference evidence="1 2" key="1">
    <citation type="submission" date="2018-10" db="EMBL/GenBank/DDBJ databases">
        <title>Genomic Encyclopedia of Archaeal and Bacterial Type Strains, Phase II (KMG-II): from individual species to whole genera.</title>
        <authorList>
            <person name="Goeker M."/>
        </authorList>
    </citation>
    <scope>NUCLEOTIDE SEQUENCE [LARGE SCALE GENOMIC DNA]</scope>
    <source>
        <strain evidence="1 2">DSM 14954</strain>
    </source>
</reference>
<accession>A0A660L999</accession>
<protein>
    <recommendedName>
        <fullName evidence="3">Apea-like HEPN domain-containing protein</fullName>
    </recommendedName>
</protein>
<dbReference type="AlphaFoldDB" id="A0A660L999"/>
<dbReference type="Proteomes" id="UP000278962">
    <property type="component" value="Unassembled WGS sequence"/>
</dbReference>
<comment type="caution">
    <text evidence="1">The sequence shown here is derived from an EMBL/GenBank/DDBJ whole genome shotgun (WGS) entry which is preliminary data.</text>
</comment>
<gene>
    <name evidence="1" type="ORF">C8N24_0288</name>
</gene>
<name>A0A660L999_9ACTN</name>
<proteinExistence type="predicted"/>
<evidence type="ECO:0000313" key="1">
    <source>
        <dbReference type="EMBL" id="RKQ90483.1"/>
    </source>
</evidence>
<dbReference type="RefSeq" id="WP_121247154.1">
    <property type="nucleotide sequence ID" value="NZ_RBIL01000001.1"/>
</dbReference>
<dbReference type="EMBL" id="RBIL01000001">
    <property type="protein sequence ID" value="RKQ90483.1"/>
    <property type="molecule type" value="Genomic_DNA"/>
</dbReference>
<keyword evidence="2" id="KW-1185">Reference proteome</keyword>
<organism evidence="1 2">
    <name type="scientific">Solirubrobacter pauli</name>
    <dbReference type="NCBI Taxonomy" id="166793"/>
    <lineage>
        <taxon>Bacteria</taxon>
        <taxon>Bacillati</taxon>
        <taxon>Actinomycetota</taxon>
        <taxon>Thermoleophilia</taxon>
        <taxon>Solirubrobacterales</taxon>
        <taxon>Solirubrobacteraceae</taxon>
        <taxon>Solirubrobacter</taxon>
    </lineage>
</organism>
<evidence type="ECO:0008006" key="3">
    <source>
        <dbReference type="Google" id="ProtNLM"/>
    </source>
</evidence>
<sequence>MVEKRVSIPLGRFVYVREHVPLRGAYIYPLKYFGDERSLDPNDYLEVLRVVPVRGVDVAVTRGGGMFVRGPQKADTELEAVAEILNLLLCEFAFMSGLYSQPVSGHDVQAGKLIGLHAAIFGGGGDFAERTWGPAALLASDPGSAGMRPGENLYWPPFFYWNTHDPSVLEQLDGVPVATALAKLSKTLPALIVAAAYHAARHNLAETITTCWFVTEQLLFSLWQDYIAAIESGERRSRLKDYRTYTAAVQIETLQAVGHVDDELAAQLHAGRKVRNDMAHKTAMSLDAASQSLQTMYAALARLDFPVERLPGFSWYGSGFMNYDDAIEPDFPFGLADW</sequence>
<evidence type="ECO:0000313" key="2">
    <source>
        <dbReference type="Proteomes" id="UP000278962"/>
    </source>
</evidence>